<dbReference type="EMBL" id="BNCP01000008">
    <property type="protein sequence ID" value="GIL76359.1"/>
    <property type="molecule type" value="Genomic_DNA"/>
</dbReference>
<dbReference type="Pfam" id="PF03969">
    <property type="entry name" value="AFG1_ATPase"/>
    <property type="match status" value="1"/>
</dbReference>
<feature type="region of interest" description="Disordered" evidence="4">
    <location>
        <begin position="54"/>
        <end position="88"/>
    </location>
</feature>
<evidence type="ECO:0000256" key="5">
    <source>
        <dbReference type="SAM" id="SignalP"/>
    </source>
</evidence>
<evidence type="ECO:0000313" key="8">
    <source>
        <dbReference type="Proteomes" id="UP000747110"/>
    </source>
</evidence>
<dbReference type="GO" id="GO:0005739">
    <property type="term" value="C:mitochondrion"/>
    <property type="evidence" value="ECO:0007669"/>
    <property type="project" value="TreeGrafter"/>
</dbReference>
<keyword evidence="2" id="KW-0547">Nucleotide-binding</keyword>
<sequence length="577" mass="62557">MRKAALCSFRLLRAAASVGEVARLPGIGDLRTIACSLFPVIKCSQQASRGLVHTVTSQSSELSSDDSVPPHRRHAPLPTPAETGGPLAKYSAGLQSGLYRPDPRQELTIQMLQELYEELQRAAASHKLPGHHHHQNHQHRNSRRRPSGLTMVEHVGVGEDDGASASGRDSGSRGGGFSWLASLGRALGSAGGGGDSNGGVGSESSSAQDAVRGLYMYGGVGCGKTMLMDLFVSTAPSHFKVLRTHFHDFMLEVHAALRRHAREADPLLTVADGIAARARVLALDELFVTDVADAMILNRLFGRLWDRGLILVATSNRPPDDLYKGGLQRNLFMPFIHKLKTQCKCHDMNSTTDYRRLAQHQRGLYFVAPRALASAASPAASRPGTSTSDPLMERFLDLAGGVTPAPARVEVMMGRSLEVPMAAGKACMFNFQELCGRPVAAADYLALTSSYHTLALRGVPRFGAANRTEAYRFVTLIDVMYEARTRLLVTAESAPVDLFTNIITQFDAAKKPDLAALPDVVVDDNLGFAKDRTISRLTEMQSLEYLLHHARQHEPSLVLALQEAQDRNRHAASVAGH</sequence>
<keyword evidence="3" id="KW-0067">ATP-binding</keyword>
<evidence type="ECO:0000313" key="6">
    <source>
        <dbReference type="EMBL" id="GIL76359.1"/>
    </source>
</evidence>
<evidence type="ECO:0008006" key="9">
    <source>
        <dbReference type="Google" id="ProtNLM"/>
    </source>
</evidence>
<dbReference type="InterPro" id="IPR027417">
    <property type="entry name" value="P-loop_NTPase"/>
</dbReference>
<protein>
    <recommendedName>
        <fullName evidence="9">ATPase</fullName>
    </recommendedName>
</protein>
<name>A0A8J4FHB7_9CHLO</name>
<reference evidence="6" key="1">
    <citation type="journal article" date="2021" name="Proc. Natl. Acad. Sci. U.S.A.">
        <title>Three genomes in the algal genus Volvox reveal the fate of a haploid sex-determining region after a transition to homothallism.</title>
        <authorList>
            <person name="Yamamoto K."/>
            <person name="Hamaji T."/>
            <person name="Kawai-Toyooka H."/>
            <person name="Matsuzaki R."/>
            <person name="Takahashi F."/>
            <person name="Nishimura Y."/>
            <person name="Kawachi M."/>
            <person name="Noguchi H."/>
            <person name="Minakuchi Y."/>
            <person name="Umen J.G."/>
            <person name="Toyoda A."/>
            <person name="Nozaki H."/>
        </authorList>
    </citation>
    <scope>NUCLEOTIDE SEQUENCE</scope>
    <source>
        <strain evidence="7">NIES-3785</strain>
        <strain evidence="6">NIES-3786</strain>
    </source>
</reference>
<accession>A0A8J4FHB7</accession>
<dbReference type="Proteomes" id="UP000747110">
    <property type="component" value="Unassembled WGS sequence"/>
</dbReference>
<proteinExistence type="inferred from homology"/>
<dbReference type="EMBL" id="BNCQ01000008">
    <property type="protein sequence ID" value="GIM01068.1"/>
    <property type="molecule type" value="Genomic_DNA"/>
</dbReference>
<dbReference type="NCBIfam" id="NF040713">
    <property type="entry name" value="ZapE"/>
    <property type="match status" value="1"/>
</dbReference>
<dbReference type="GO" id="GO:0005524">
    <property type="term" value="F:ATP binding"/>
    <property type="evidence" value="ECO:0007669"/>
    <property type="project" value="UniProtKB-KW"/>
</dbReference>
<dbReference type="AlphaFoldDB" id="A0A8J4FHB7"/>
<feature type="compositionally biased region" description="Basic residues" evidence="4">
    <location>
        <begin position="128"/>
        <end position="146"/>
    </location>
</feature>
<keyword evidence="5" id="KW-0732">Signal</keyword>
<organism evidence="6 8">
    <name type="scientific">Volvox reticuliferus</name>
    <dbReference type="NCBI Taxonomy" id="1737510"/>
    <lineage>
        <taxon>Eukaryota</taxon>
        <taxon>Viridiplantae</taxon>
        <taxon>Chlorophyta</taxon>
        <taxon>core chlorophytes</taxon>
        <taxon>Chlorophyceae</taxon>
        <taxon>CS clade</taxon>
        <taxon>Chlamydomonadales</taxon>
        <taxon>Volvocaceae</taxon>
        <taxon>Volvox</taxon>
    </lineage>
</organism>
<feature type="signal peptide" evidence="5">
    <location>
        <begin position="1"/>
        <end position="16"/>
    </location>
</feature>
<dbReference type="PANTHER" id="PTHR12169:SF29">
    <property type="entry name" value="AFG1-LIKE ATPASE FAMILY PROTEIN"/>
    <property type="match status" value="1"/>
</dbReference>
<dbReference type="Gene3D" id="3.40.50.300">
    <property type="entry name" value="P-loop containing nucleotide triphosphate hydrolases"/>
    <property type="match status" value="1"/>
</dbReference>
<evidence type="ECO:0000313" key="7">
    <source>
        <dbReference type="EMBL" id="GIM01068.1"/>
    </source>
</evidence>
<feature type="compositionally biased region" description="Low complexity" evidence="4">
    <location>
        <begin position="57"/>
        <end position="67"/>
    </location>
</feature>
<dbReference type="PANTHER" id="PTHR12169">
    <property type="entry name" value="ATPASE N2B"/>
    <property type="match status" value="1"/>
</dbReference>
<dbReference type="SUPFAM" id="SSF52540">
    <property type="entry name" value="P-loop containing nucleoside triphosphate hydrolases"/>
    <property type="match status" value="1"/>
</dbReference>
<evidence type="ECO:0000256" key="3">
    <source>
        <dbReference type="ARBA" id="ARBA00022840"/>
    </source>
</evidence>
<evidence type="ECO:0000256" key="4">
    <source>
        <dbReference type="SAM" id="MobiDB-lite"/>
    </source>
</evidence>
<dbReference type="GO" id="GO:0016887">
    <property type="term" value="F:ATP hydrolysis activity"/>
    <property type="evidence" value="ECO:0007669"/>
    <property type="project" value="InterPro"/>
</dbReference>
<keyword evidence="8" id="KW-1185">Reference proteome</keyword>
<dbReference type="OrthoDB" id="548867at2759"/>
<dbReference type="Proteomes" id="UP000722791">
    <property type="component" value="Unassembled WGS sequence"/>
</dbReference>
<evidence type="ECO:0000256" key="2">
    <source>
        <dbReference type="ARBA" id="ARBA00022741"/>
    </source>
</evidence>
<gene>
    <name evidence="6" type="ORF">Vretifemale_5974</name>
    <name evidence="7" type="ORF">Vretimale_5923</name>
</gene>
<feature type="chain" id="PRO_5036271631" description="ATPase" evidence="5">
    <location>
        <begin position="17"/>
        <end position="577"/>
    </location>
</feature>
<dbReference type="InterPro" id="IPR005654">
    <property type="entry name" value="ATPase_AFG1-like"/>
</dbReference>
<comment type="similarity">
    <text evidence="1">Belongs to the AFG1 ATPase family.</text>
</comment>
<feature type="region of interest" description="Disordered" evidence="4">
    <location>
        <begin position="123"/>
        <end position="147"/>
    </location>
</feature>
<evidence type="ECO:0000256" key="1">
    <source>
        <dbReference type="ARBA" id="ARBA00010322"/>
    </source>
</evidence>
<comment type="caution">
    <text evidence="6">The sequence shown here is derived from an EMBL/GenBank/DDBJ whole genome shotgun (WGS) entry which is preliminary data.</text>
</comment>